<evidence type="ECO:0000313" key="4">
    <source>
        <dbReference type="Proteomes" id="UP000309231"/>
    </source>
</evidence>
<reference evidence="2 4" key="3">
    <citation type="journal article" date="2019" name="Sci. Rep.">
        <title>Insight into the biology of Mycobacterium mucogenicum and Mycobacterium neoaurum clade members.</title>
        <authorList>
            <person name="Behra P.R.K."/>
            <person name="Pettersson B.M.F."/>
            <person name="Ramesh M."/>
            <person name="Dasgupta S."/>
            <person name="Kirsebom L.A."/>
        </authorList>
    </citation>
    <scope>NUCLEOTIDE SEQUENCE [LARGE SCALE GENOMIC DNA]</scope>
    <source>
        <strain evidence="2 4">DSM 44124</strain>
    </source>
</reference>
<gene>
    <name evidence="2" type="ORF">C1S78_026260</name>
    <name evidence="3" type="ORF">C1S78_26220</name>
</gene>
<evidence type="ECO:0000256" key="1">
    <source>
        <dbReference type="SAM" id="MobiDB-lite"/>
    </source>
</evidence>
<dbReference type="EMBL" id="POTL01000001">
    <property type="protein sequence ID" value="TLH55405.1"/>
    <property type="molecule type" value="Genomic_DNA"/>
</dbReference>
<accession>A0A8H2JIT2</accession>
<keyword evidence="4" id="KW-1185">Reference proteome</keyword>
<feature type="compositionally biased region" description="Basic and acidic residues" evidence="1">
    <location>
        <begin position="1292"/>
        <end position="1327"/>
    </location>
</feature>
<feature type="compositionally biased region" description="Low complexity" evidence="1">
    <location>
        <begin position="1246"/>
        <end position="1257"/>
    </location>
</feature>
<dbReference type="RefSeq" id="WP_053855277.1">
    <property type="nucleotide sequence ID" value="NZ_ANBS01000024.1"/>
</dbReference>
<feature type="region of interest" description="Disordered" evidence="1">
    <location>
        <begin position="1"/>
        <end position="26"/>
    </location>
</feature>
<dbReference type="KEGG" id="mmuc:C1S78_026260"/>
<reference evidence="2 4" key="2">
    <citation type="journal article" date="2019" name="BMC Evol. Biol.">
        <title>Comparative genomics of Mycobacterium mucogenicum and Mycobacterium neoaurum clade members emphasizing tRNA and non-coding RNA.</title>
        <authorList>
            <person name="Behra P.R.K."/>
            <person name="Pettersson B.M.F."/>
            <person name="Das S."/>
            <person name="Dasgupta S."/>
            <person name="Kirsebom L.A."/>
        </authorList>
    </citation>
    <scope>NUCLEOTIDE SEQUENCE [LARGE SCALE GENOMIC DNA]</scope>
    <source>
        <strain evidence="2 4">DSM 44124</strain>
    </source>
</reference>
<evidence type="ECO:0000313" key="2">
    <source>
        <dbReference type="EMBL" id="QPG68879.1"/>
    </source>
</evidence>
<evidence type="ECO:0008006" key="5">
    <source>
        <dbReference type="Google" id="ProtNLM"/>
    </source>
</evidence>
<proteinExistence type="predicted"/>
<dbReference type="EMBL" id="CP062008">
    <property type="protein sequence ID" value="QPG68879.1"/>
    <property type="molecule type" value="Genomic_DNA"/>
</dbReference>
<evidence type="ECO:0000313" key="3">
    <source>
        <dbReference type="EMBL" id="TLH55405.1"/>
    </source>
</evidence>
<name>A0A8H2JIT2_MYCMU</name>
<protein>
    <recommendedName>
        <fullName evidence="5">Tape measure protein</fullName>
    </recommendedName>
</protein>
<feature type="compositionally biased region" description="Gly residues" evidence="1">
    <location>
        <begin position="1232"/>
        <end position="1245"/>
    </location>
</feature>
<reference evidence="3" key="1">
    <citation type="submission" date="2018-01" db="EMBL/GenBank/DDBJ databases">
        <title>Comparative genomics of Mycobacterium mucogenicum and Mycobacterium neoaurum clade members emphasizing tRNA and non-coding RNA.</title>
        <authorList>
            <person name="Behra P.R.K."/>
            <person name="Pettersson B.M.F."/>
            <person name="Das S."/>
            <person name="Dasgupta S."/>
            <person name="Kirsebom L.A."/>
        </authorList>
    </citation>
    <scope>NUCLEOTIDE SEQUENCE</scope>
    <source>
        <strain evidence="3">DSM 44124</strain>
    </source>
</reference>
<feature type="compositionally biased region" description="Basic and acidic residues" evidence="1">
    <location>
        <begin position="1"/>
        <end position="18"/>
    </location>
</feature>
<dbReference type="Proteomes" id="UP000309231">
    <property type="component" value="Chromosome"/>
</dbReference>
<sequence length="1478" mass="151798">MRRDIKRALNDSERDARASGRRIGQQMGSEAGAAFGREMKVALGGIGVGSLPAVATALTTVAGAIQQVAQTGLVLPGVVATGGAALGTLKLATQGLGDSFKEMWKAAESGDPKDIKKAAEAMKDMEPNAKRAMTAVVGFHDEFKKLQNTARGNVFREVDGDFTRFGNKTLPTLTTGMDKTSRAWNNSIREMLRVGSSSSTQGFLDRIFGNTADAQNRANAAIAPLVNAFGTLASAGSDSVPRLGSAVSDLAVRFNAFATAADADGRLNKWINDGLTGTTHLGRTLLGVGQSFTALTKAAGGGEGLLGALDKGSNALARFLNSADGQAKLSKFFADGREQLKSWEPVLSALPPLFGSLYDASRTWSAAVIPPISQLARLLAENTGLVKTAALAWLAFKTVPAIMGRLGTVFTPINTGLGAVRQQVTTSSAHVRAGMASIVGDFRNLGNAAPHLSAASRAMTALNTNSQTFRRTMNAFIGAPTMLSGAASSLRVLAGAGANGAVGAVTTGIRGLGSAVGGVIGALGGPFSAALVGAGVAFAAISSKNEAASRSLKNYQDAVTNTRRAQVDLNEALMRSRGAYTDDVKSAGVSRIAAMTDELKAASERTGSFLDQFRSAGDHGNWAPIGRMVGSAIPLIGPYISAATDPGETEDQRITKQAEAAKEARKALDELKMGQQSLTDTTYGSQAAFDVLVSKLEAAGGGSRDFAGKMREARTEFLQVQSTAANTAPGVYEMATAMRKLADNTASAADKTNALKTAMDAMNPAVSAFEAESQHTRAIEAAKAQTAEPVDQSKGFGDQLFAANGAASGSNANSVALGEQLKAVRDGTTAMSQSGADMAKALADNEQLFADLAARYGTSVDKIRAAYDAFGGKLADAGGKIGELAKLFQTGAIPTNTAIKVDTPGGDEALATLKALGEKVHADNDKEIHVDAPLGKQTIELLEQLGYKVRTDNDKLIIVRADGLTNLQAQLDQLKNPIEVAVKVKTYDDQLREWVNNLAAGRVTQMPQAPVGPAPPVLPTRAFGAIVAMANGGLRQIRKPQSAGIYAGRGAGTIFAEEATKGEAYIPLAPEKRQRSTAILAEVARRFGITSFESGGISVDELKSFASNIAGNSYNWGGGNGDTFSTDCSGAQSTIANFITGGSGRFATASESSELLKRGFQAGDPPDGVAAYWIGWENGGPGGGHTAGTIVDPDGGNVNVEMGGKKGGGQFGGGAAGASSFPNRAWIALAGGDNGKSTGGRGGGASASQVMSAQASVRRTKAASAAAQKDLDEANAELNSAPNDKKRKAAEKKRDNAQRRLDAAKDRQATAEQRLTEVLDKKSKGTEKSASGDGGVQSFGQSLVSGVLQGIGLDGSLFSNPLEWPNVKSGLALLNWGAGYAKAWAGAGGEDDQTGAAGGGGGALGGALAGVGLPNIAPSTEPKNLQPIGAAGTGTGPPPGPPPGGDTWNISGVDPAQIMPKVQALQWPAFQRNLGAKG</sequence>
<feature type="region of interest" description="Disordered" evidence="1">
    <location>
        <begin position="1415"/>
        <end position="1453"/>
    </location>
</feature>
<dbReference type="GeneID" id="76728464"/>
<organism evidence="3">
    <name type="scientific">Mycolicibacterium mucogenicum DSM 44124</name>
    <dbReference type="NCBI Taxonomy" id="1226753"/>
    <lineage>
        <taxon>Bacteria</taxon>
        <taxon>Bacillati</taxon>
        <taxon>Actinomycetota</taxon>
        <taxon>Actinomycetes</taxon>
        <taxon>Mycobacteriales</taxon>
        <taxon>Mycobacteriaceae</taxon>
        <taxon>Mycolicibacterium</taxon>
    </lineage>
</organism>
<feature type="region of interest" description="Disordered" evidence="1">
    <location>
        <begin position="1232"/>
        <end position="1338"/>
    </location>
</feature>